<dbReference type="Gene3D" id="3.40.50.12240">
    <property type="match status" value="1"/>
</dbReference>
<dbReference type="SUPFAM" id="SSF52540">
    <property type="entry name" value="P-loop containing nucleoside triphosphate hydrolases"/>
    <property type="match status" value="1"/>
</dbReference>
<dbReference type="RefSeq" id="XP_015075492.1">
    <property type="nucleotide sequence ID" value="XM_015220006.1"/>
</dbReference>
<proteinExistence type="inferred from homology"/>
<dbReference type="InterPro" id="IPR000194">
    <property type="entry name" value="ATPase_F1/V1/A1_a/bsu_nucl-bd"/>
</dbReference>
<dbReference type="Proteomes" id="UP000694930">
    <property type="component" value="Chromosome 5"/>
</dbReference>
<evidence type="ECO:0000256" key="1">
    <source>
        <dbReference type="ARBA" id="ARBA00008936"/>
    </source>
</evidence>
<dbReference type="PANTHER" id="PTHR48082">
    <property type="entry name" value="ATP SYNTHASE SUBUNIT ALPHA, MITOCHONDRIAL"/>
    <property type="match status" value="1"/>
</dbReference>
<keyword evidence="3" id="KW-1185">Reference proteome</keyword>
<accession>A0ABM1GSX0</accession>
<feature type="domain" description="ATPase F1/V1/A1 complex alpha/beta subunit nucleotide-binding" evidence="2">
    <location>
        <begin position="144"/>
        <end position="214"/>
    </location>
</feature>
<protein>
    <submittedName>
        <fullName evidence="4">Uncharacterized protein LOC107019544</fullName>
    </submittedName>
</protein>
<dbReference type="PANTHER" id="PTHR48082:SF2">
    <property type="entry name" value="ATP SYNTHASE SUBUNIT ALPHA, MITOCHONDRIAL"/>
    <property type="match status" value="1"/>
</dbReference>
<reference evidence="4" key="2">
    <citation type="submission" date="2025-08" db="UniProtKB">
        <authorList>
            <consortium name="RefSeq"/>
        </authorList>
    </citation>
    <scope>IDENTIFICATION</scope>
</reference>
<reference evidence="3" key="1">
    <citation type="journal article" date="2014" name="Nat. Genet.">
        <title>The genome of the stress-tolerant wild tomato species Solanum pennellii.</title>
        <authorList>
            <person name="Bolger A."/>
            <person name="Scossa F."/>
            <person name="Bolger M.E."/>
            <person name="Lanz C."/>
            <person name="Maumus F."/>
            <person name="Tohge T."/>
            <person name="Quesneville H."/>
            <person name="Alseekh S."/>
            <person name="Sorensen I."/>
            <person name="Lichtenstein G."/>
            <person name="Fich E.A."/>
            <person name="Conte M."/>
            <person name="Keller H."/>
            <person name="Schneeberger K."/>
            <person name="Schwacke R."/>
            <person name="Ofner I."/>
            <person name="Vrebalov J."/>
            <person name="Xu Y."/>
            <person name="Osorio S."/>
            <person name="Aflitos S.A."/>
            <person name="Schijlen E."/>
            <person name="Jimenez-Gomez J.M."/>
            <person name="Ryngajllo M."/>
            <person name="Kimura S."/>
            <person name="Kumar R."/>
            <person name="Koenig D."/>
            <person name="Headland L.R."/>
            <person name="Maloof J.N."/>
            <person name="Sinha N."/>
            <person name="van Ham R.C."/>
            <person name="Lankhorst R.K."/>
            <person name="Mao L."/>
            <person name="Vogel A."/>
            <person name="Arsova B."/>
            <person name="Panstruga R."/>
            <person name="Fei Z."/>
            <person name="Rose J.K."/>
            <person name="Zamir D."/>
            <person name="Carrari F."/>
            <person name="Giovannoni J.J."/>
            <person name="Weigel D."/>
            <person name="Usadel B."/>
            <person name="Fernie A.R."/>
        </authorList>
    </citation>
    <scope>NUCLEOTIDE SEQUENCE [LARGE SCALE GENOMIC DNA]</scope>
    <source>
        <strain evidence="3">cv. LA0716</strain>
    </source>
</reference>
<sequence>MVQVIKVNLASRRRFQVKKNLLGAKVKLEKGGGFQNGNTTCDTGKRHYGECLLGTGVALDVRNPLNSNNIFLHSIKSLIETNQLLLFSDHYSSCGNGYARRVVDGLGVPFDGKGDLIDHERRHVKVKAPGIIERKSMHETMKTGLKAVDSLVRIGRVQRELIIGDRQTGKTVIAINTILNQKQLTSRATYESETMCCVYVDIGRKRSTVEQLVQIL</sequence>
<name>A0ABM1GSX0_SOLPN</name>
<evidence type="ECO:0000313" key="4">
    <source>
        <dbReference type="RefSeq" id="XP_015075492.1"/>
    </source>
</evidence>
<dbReference type="InterPro" id="IPR027417">
    <property type="entry name" value="P-loop_NTPase"/>
</dbReference>
<dbReference type="GeneID" id="107019544"/>
<organism evidence="3 4">
    <name type="scientific">Solanum pennellii</name>
    <name type="common">Tomato</name>
    <name type="synonym">Lycopersicon pennellii</name>
    <dbReference type="NCBI Taxonomy" id="28526"/>
    <lineage>
        <taxon>Eukaryota</taxon>
        <taxon>Viridiplantae</taxon>
        <taxon>Streptophyta</taxon>
        <taxon>Embryophyta</taxon>
        <taxon>Tracheophyta</taxon>
        <taxon>Spermatophyta</taxon>
        <taxon>Magnoliopsida</taxon>
        <taxon>eudicotyledons</taxon>
        <taxon>Gunneridae</taxon>
        <taxon>Pentapetalae</taxon>
        <taxon>asterids</taxon>
        <taxon>lamiids</taxon>
        <taxon>Solanales</taxon>
        <taxon>Solanaceae</taxon>
        <taxon>Solanoideae</taxon>
        <taxon>Solaneae</taxon>
        <taxon>Solanum</taxon>
        <taxon>Solanum subgen. Lycopersicon</taxon>
    </lineage>
</organism>
<evidence type="ECO:0000259" key="2">
    <source>
        <dbReference type="Pfam" id="PF00006"/>
    </source>
</evidence>
<dbReference type="InterPro" id="IPR005294">
    <property type="entry name" value="ATP_synth_F1_asu"/>
</dbReference>
<comment type="similarity">
    <text evidence="1">Belongs to the ATPase alpha/beta chains family.</text>
</comment>
<evidence type="ECO:0000313" key="3">
    <source>
        <dbReference type="Proteomes" id="UP000694930"/>
    </source>
</evidence>
<dbReference type="Pfam" id="PF00006">
    <property type="entry name" value="ATP-synt_ab"/>
    <property type="match status" value="1"/>
</dbReference>
<gene>
    <name evidence="4" type="primary">LOC107019544</name>
</gene>